<dbReference type="SUPFAM" id="SSF48464">
    <property type="entry name" value="ENTH/VHS domain"/>
    <property type="match status" value="1"/>
</dbReference>
<dbReference type="Pfam" id="PF00790">
    <property type="entry name" value="VHS"/>
    <property type="match status" value="1"/>
</dbReference>
<dbReference type="InterPro" id="IPR002014">
    <property type="entry name" value="VHS_dom"/>
</dbReference>
<keyword evidence="5" id="KW-0967">Endosome</keyword>
<evidence type="ECO:0000313" key="13">
    <source>
        <dbReference type="WBParaSite" id="EgrG_000305200"/>
    </source>
</evidence>
<dbReference type="GO" id="GO:0033565">
    <property type="term" value="C:ESCRT-0 complex"/>
    <property type="evidence" value="ECO:0007669"/>
    <property type="project" value="TreeGrafter"/>
</dbReference>
<gene>
    <name evidence="11" type="ORF">EgrG_000305200</name>
</gene>
<dbReference type="AlphaFoldDB" id="A0A068WJX6"/>
<dbReference type="GO" id="GO:0035091">
    <property type="term" value="F:phosphatidylinositol binding"/>
    <property type="evidence" value="ECO:0007669"/>
    <property type="project" value="InterPro"/>
</dbReference>
<dbReference type="PROSITE" id="PS50002">
    <property type="entry name" value="SH3"/>
    <property type="match status" value="1"/>
</dbReference>
<dbReference type="InterPro" id="IPR008942">
    <property type="entry name" value="ENTH_VHS"/>
</dbReference>
<reference evidence="13" key="3">
    <citation type="submission" date="2020-10" db="UniProtKB">
        <authorList>
            <consortium name="WormBaseParasite"/>
        </authorList>
    </citation>
    <scope>IDENTIFICATION</scope>
</reference>
<dbReference type="EMBL" id="LK028581">
    <property type="protein sequence ID" value="CDS20390.1"/>
    <property type="molecule type" value="Genomic_DNA"/>
</dbReference>
<dbReference type="Gene3D" id="1.20.5.1940">
    <property type="match status" value="1"/>
</dbReference>
<organism evidence="11">
    <name type="scientific">Echinococcus granulosus</name>
    <name type="common">Hydatid tapeworm</name>
    <dbReference type="NCBI Taxonomy" id="6210"/>
    <lineage>
        <taxon>Eukaryota</taxon>
        <taxon>Metazoa</taxon>
        <taxon>Spiralia</taxon>
        <taxon>Lophotrochozoa</taxon>
        <taxon>Platyhelminthes</taxon>
        <taxon>Cestoda</taxon>
        <taxon>Eucestoda</taxon>
        <taxon>Cyclophyllidea</taxon>
        <taxon>Taeniidae</taxon>
        <taxon>Echinococcus</taxon>
        <taxon>Echinococcus granulosus group</taxon>
    </lineage>
</organism>
<dbReference type="Pfam" id="PF00018">
    <property type="entry name" value="SH3_1"/>
    <property type="match status" value="1"/>
</dbReference>
<evidence type="ECO:0000256" key="2">
    <source>
        <dbReference type="ARBA" id="ARBA00009666"/>
    </source>
</evidence>
<dbReference type="InterPro" id="IPR050670">
    <property type="entry name" value="STAM"/>
</dbReference>
<dbReference type="SUPFAM" id="SSF50044">
    <property type="entry name" value="SH3-domain"/>
    <property type="match status" value="1"/>
</dbReference>
<evidence type="ECO:0000313" key="12">
    <source>
        <dbReference type="Proteomes" id="UP000492820"/>
    </source>
</evidence>
<dbReference type="PROSITE" id="PS50179">
    <property type="entry name" value="VHS"/>
    <property type="match status" value="1"/>
</dbReference>
<evidence type="ECO:0000259" key="9">
    <source>
        <dbReference type="PROSITE" id="PS50002"/>
    </source>
</evidence>
<dbReference type="Gene3D" id="2.30.30.40">
    <property type="entry name" value="SH3 Domains"/>
    <property type="match status" value="1"/>
</dbReference>
<feature type="region of interest" description="Disordered" evidence="8">
    <location>
        <begin position="478"/>
        <end position="537"/>
    </location>
</feature>
<feature type="compositionally biased region" description="Pro residues" evidence="8">
    <location>
        <begin position="421"/>
        <end position="437"/>
    </location>
</feature>
<dbReference type="PANTHER" id="PTHR45929">
    <property type="entry name" value="JAK PATHWAY SIGNAL TRANSDUCTION ADAPTOR MOLECULE"/>
    <property type="match status" value="1"/>
</dbReference>
<feature type="domain" description="VHS" evidence="10">
    <location>
        <begin position="8"/>
        <end position="128"/>
    </location>
</feature>
<dbReference type="Proteomes" id="UP000492820">
    <property type="component" value="Unassembled WGS sequence"/>
</dbReference>
<dbReference type="InterPro" id="IPR003903">
    <property type="entry name" value="UIM_dom"/>
</dbReference>
<dbReference type="InterPro" id="IPR036028">
    <property type="entry name" value="SH3-like_dom_sf"/>
</dbReference>
<dbReference type="PROSITE" id="PS50330">
    <property type="entry name" value="UIM"/>
    <property type="match status" value="1"/>
</dbReference>
<dbReference type="Gene3D" id="1.25.40.90">
    <property type="match status" value="1"/>
</dbReference>
<name>A0A068WJX6_ECHGR</name>
<evidence type="ECO:0000313" key="11">
    <source>
        <dbReference type="EMBL" id="CDS20390.1"/>
    </source>
</evidence>
<evidence type="ECO:0000256" key="1">
    <source>
        <dbReference type="ARBA" id="ARBA00004177"/>
    </source>
</evidence>
<keyword evidence="4" id="KW-0813">Transport</keyword>
<evidence type="ECO:0000256" key="8">
    <source>
        <dbReference type="SAM" id="MobiDB-lite"/>
    </source>
</evidence>
<evidence type="ECO:0000256" key="7">
    <source>
        <dbReference type="PROSITE-ProRule" id="PRU00192"/>
    </source>
</evidence>
<dbReference type="GO" id="GO:0043130">
    <property type="term" value="F:ubiquitin binding"/>
    <property type="evidence" value="ECO:0007669"/>
    <property type="project" value="InterPro"/>
</dbReference>
<keyword evidence="3 7" id="KW-0728">SH3 domain</keyword>
<evidence type="ECO:0000256" key="5">
    <source>
        <dbReference type="ARBA" id="ARBA00022753"/>
    </source>
</evidence>
<dbReference type="OrthoDB" id="10068368at2759"/>
<reference evidence="11 12" key="1">
    <citation type="journal article" date="2013" name="Nature">
        <title>The genomes of four tapeworm species reveal adaptations to parasitism.</title>
        <authorList>
            <person name="Tsai I.J."/>
            <person name="Zarowiecki M."/>
            <person name="Holroyd N."/>
            <person name="Garciarrubio A."/>
            <person name="Sanchez-Flores A."/>
            <person name="Brooks K.L."/>
            <person name="Tracey A."/>
            <person name="Bobes R.J."/>
            <person name="Fragoso G."/>
            <person name="Sciutto E."/>
            <person name="Aslett M."/>
            <person name="Beasley H."/>
            <person name="Bennett H.M."/>
            <person name="Cai J."/>
            <person name="Camicia F."/>
            <person name="Clark R."/>
            <person name="Cucher M."/>
            <person name="De Silva N."/>
            <person name="Day T.A."/>
            <person name="Deplazes P."/>
            <person name="Estrada K."/>
            <person name="Fernandez C."/>
            <person name="Holland P.W."/>
            <person name="Hou J."/>
            <person name="Hu S."/>
            <person name="Huckvale T."/>
            <person name="Hung S.S."/>
            <person name="Kamenetzky L."/>
            <person name="Keane J.A."/>
            <person name="Kiss F."/>
            <person name="Koziol U."/>
            <person name="Lambert O."/>
            <person name="Liu K."/>
            <person name="Luo X."/>
            <person name="Luo Y."/>
            <person name="Macchiaroli N."/>
            <person name="Nichol S."/>
            <person name="Paps J."/>
            <person name="Parkinson J."/>
            <person name="Pouchkina-Stantcheva N."/>
            <person name="Riddiford N."/>
            <person name="Rosenzvit M."/>
            <person name="Salinas G."/>
            <person name="Wasmuth J.D."/>
            <person name="Zamanian M."/>
            <person name="Zheng Y."/>
            <person name="Cai X."/>
            <person name="Soberon X."/>
            <person name="Olson P.D."/>
            <person name="Laclette J.P."/>
            <person name="Brehm K."/>
            <person name="Berriman M."/>
            <person name="Garciarrubio A."/>
            <person name="Bobes R.J."/>
            <person name="Fragoso G."/>
            <person name="Sanchez-Flores A."/>
            <person name="Estrada K."/>
            <person name="Cevallos M.A."/>
            <person name="Morett E."/>
            <person name="Gonzalez V."/>
            <person name="Portillo T."/>
            <person name="Ochoa-Leyva A."/>
            <person name="Jose M.V."/>
            <person name="Sciutto E."/>
            <person name="Landa A."/>
            <person name="Jimenez L."/>
            <person name="Valdes V."/>
            <person name="Carrero J.C."/>
            <person name="Larralde C."/>
            <person name="Morales-Montor J."/>
            <person name="Limon-Lason J."/>
            <person name="Soberon X."/>
            <person name="Laclette J.P."/>
        </authorList>
    </citation>
    <scope>NUCLEOTIDE SEQUENCE [LARGE SCALE GENOMIC DNA]</scope>
</reference>
<dbReference type="SMART" id="SM00326">
    <property type="entry name" value="SH3"/>
    <property type="match status" value="1"/>
</dbReference>
<evidence type="ECO:0000259" key="10">
    <source>
        <dbReference type="PROSITE" id="PS50179"/>
    </source>
</evidence>
<feature type="region of interest" description="Disordered" evidence="8">
    <location>
        <begin position="418"/>
        <end position="437"/>
    </location>
</feature>
<feature type="domain" description="SH3" evidence="9">
    <location>
        <begin position="204"/>
        <end position="263"/>
    </location>
</feature>
<keyword evidence="6" id="KW-0653">Protein transport</keyword>
<comment type="similarity">
    <text evidence="2">Belongs to the STAM family.</text>
</comment>
<proteinExistence type="inferred from homology"/>
<evidence type="ECO:0000256" key="6">
    <source>
        <dbReference type="ARBA" id="ARBA00022927"/>
    </source>
</evidence>
<protein>
    <submittedName>
        <fullName evidence="11 13">Expressed protein</fullName>
    </submittedName>
</protein>
<dbReference type="CDD" id="cd11820">
    <property type="entry name" value="SH3_STAM"/>
    <property type="match status" value="1"/>
</dbReference>
<accession>A0A068WJX6</accession>
<dbReference type="PRINTS" id="PR00452">
    <property type="entry name" value="SH3DOMAIN"/>
</dbReference>
<dbReference type="WBParaSite" id="EgrG_000305200">
    <property type="protein sequence ID" value="EgrG_000305200"/>
    <property type="gene ID" value="EgrG_000305200"/>
</dbReference>
<dbReference type="SMART" id="SM00288">
    <property type="entry name" value="VHS"/>
    <property type="match status" value="1"/>
</dbReference>
<dbReference type="InterPro" id="IPR001452">
    <property type="entry name" value="SH3_domain"/>
</dbReference>
<reference evidence="11" key="2">
    <citation type="submission" date="2014-06" db="EMBL/GenBank/DDBJ databases">
        <authorList>
            <person name="Aslett M."/>
        </authorList>
    </citation>
    <scope>NUCLEOTIDE SEQUENCE</scope>
</reference>
<comment type="subcellular location">
    <subcellularLocation>
        <location evidence="1">Endosome</location>
    </subcellularLocation>
</comment>
<dbReference type="PANTHER" id="PTHR45929:SF3">
    <property type="entry name" value="JAK PATHWAY SIGNAL TRANSDUCTION ADAPTOR MOLECULE"/>
    <property type="match status" value="1"/>
</dbReference>
<evidence type="ECO:0000256" key="4">
    <source>
        <dbReference type="ARBA" id="ARBA00022448"/>
    </source>
</evidence>
<dbReference type="GO" id="GO:0043328">
    <property type="term" value="P:protein transport to vacuole involved in ubiquitin-dependent protein catabolic process via the multivesicular body sorting pathway"/>
    <property type="evidence" value="ECO:0007669"/>
    <property type="project" value="TreeGrafter"/>
</dbReference>
<evidence type="ECO:0000256" key="3">
    <source>
        <dbReference type="ARBA" id="ARBA00022443"/>
    </source>
</evidence>
<sequence length="537" mass="58774">MEVAIEKCCDPKTLDDNWAQILHISDTYAVGQPKQCLKCIMRKIFQQNPNVTMKAITLLDACVKNAGNPFAREMSSKDFVSTFKQKYPKLQATPRLRLIELTKQWAEDYKDNPEFSLLAALYTWIKHEHPSHVRELERSLNATKNKRIDRNLQVKEEEDIAKAIALSLNDAQNATPQGQVQPQSSASTAYPTLQSNVAISNGKKDLGCVRALFDFEAAEDNELTFKAGDVFNLLDDSDPNWWKGSNHNGEGLFPAQFVTRDFDGEKEKVETKNGVKGENDAGETSQKPVKIDPQLVENCLEMLGDADTTGVSRPDPEDLPAMEQQCRAMEPLIEAELEGVYTRISEVDALKQRLTEALAQYHELVTARTMAAQPQPSQLFPQTVAAGFPNPTLNSSGGYGFGGQGPVPSAAYPQSMIYQPVPAPKPPTGNPPYQPAPVPQPMPPAAVPAVGTGGVPTMYGAPMPMYGQPPPAYGYTMDPNAWQQQPIPPQVQPTHPNLQQPVPPQHMQNPTVYGDSSDADDEAAPPTNPSAAAYNVG</sequence>